<evidence type="ECO:0000313" key="2">
    <source>
        <dbReference type="Proteomes" id="UP000177165"/>
    </source>
</evidence>
<dbReference type="STRING" id="1798540.A3B74_03295"/>
<accession>A0A1G2AQF9</accession>
<name>A0A1G2AQF9_9BACT</name>
<dbReference type="Proteomes" id="UP000177165">
    <property type="component" value="Unassembled WGS sequence"/>
</dbReference>
<sequence>MFVPLSQLLSITLRKKNIEKEVSAARIIDSASAILKEQFGEAIFEYVRLKYVKGTRLFLSVSSSVVAQEVRLKQEAMLQELNRKIFPLRIDRFCFVS</sequence>
<proteinExistence type="predicted"/>
<evidence type="ECO:0008006" key="3">
    <source>
        <dbReference type="Google" id="ProtNLM"/>
    </source>
</evidence>
<dbReference type="InterPro" id="IPR007922">
    <property type="entry name" value="DciA-like"/>
</dbReference>
<gene>
    <name evidence="1" type="ORF">A3B74_03295</name>
</gene>
<reference evidence="1 2" key="1">
    <citation type="journal article" date="2016" name="Nat. Commun.">
        <title>Thousands of microbial genomes shed light on interconnected biogeochemical processes in an aquifer system.</title>
        <authorList>
            <person name="Anantharaman K."/>
            <person name="Brown C.T."/>
            <person name="Hug L.A."/>
            <person name="Sharon I."/>
            <person name="Castelle C.J."/>
            <person name="Probst A.J."/>
            <person name="Thomas B.C."/>
            <person name="Singh A."/>
            <person name="Wilkins M.J."/>
            <person name="Karaoz U."/>
            <person name="Brodie E.L."/>
            <person name="Williams K.H."/>
            <person name="Hubbard S.S."/>
            <person name="Banfield J.F."/>
        </authorList>
    </citation>
    <scope>NUCLEOTIDE SEQUENCE [LARGE SCALE GENOMIC DNA]</scope>
</reference>
<comment type="caution">
    <text evidence="1">The sequence shown here is derived from an EMBL/GenBank/DDBJ whole genome shotgun (WGS) entry which is preliminary data.</text>
</comment>
<organism evidence="1 2">
    <name type="scientific">Candidatus Kerfeldbacteria bacterium RIFCSPHIGHO2_02_FULL_42_14</name>
    <dbReference type="NCBI Taxonomy" id="1798540"/>
    <lineage>
        <taxon>Bacteria</taxon>
        <taxon>Candidatus Kerfeldiibacteriota</taxon>
    </lineage>
</organism>
<dbReference type="EMBL" id="MHKB01000012">
    <property type="protein sequence ID" value="OGY78789.1"/>
    <property type="molecule type" value="Genomic_DNA"/>
</dbReference>
<protein>
    <recommendedName>
        <fullName evidence="3">DUF721 domain-containing protein</fullName>
    </recommendedName>
</protein>
<dbReference type="AlphaFoldDB" id="A0A1G2AQF9"/>
<evidence type="ECO:0000313" key="1">
    <source>
        <dbReference type="EMBL" id="OGY78789.1"/>
    </source>
</evidence>
<dbReference type="Pfam" id="PF05258">
    <property type="entry name" value="DciA"/>
    <property type="match status" value="1"/>
</dbReference>